<keyword evidence="2" id="KW-0472">Membrane</keyword>
<reference evidence="5 6" key="1">
    <citation type="journal article" date="2023" name="Int. J. Syst. Evol. Microbiol.">
        <title>Sellimonas catena sp. nov., isolated from human faeces.</title>
        <authorList>
            <person name="Hisatomi A."/>
            <person name="Ohkuma M."/>
            <person name="Sakamoto M."/>
        </authorList>
    </citation>
    <scope>NUCLEOTIDE SEQUENCE [LARGE SCALE GENOMIC DNA]</scope>
    <source>
        <strain evidence="5 6">12EGH17</strain>
    </source>
</reference>
<feature type="transmembrane region" description="Helical" evidence="2">
    <location>
        <begin position="957"/>
        <end position="977"/>
    </location>
</feature>
<dbReference type="AlphaFoldDB" id="A0A9W6CB44"/>
<keyword evidence="2" id="KW-0812">Transmembrane</keyword>
<comment type="caution">
    <text evidence="5">The sequence shown here is derived from an EMBL/GenBank/DDBJ whole genome shotgun (WGS) entry which is preliminary data.</text>
</comment>
<protein>
    <recommendedName>
        <fullName evidence="4">LTD domain-containing protein</fullName>
    </recommendedName>
</protein>
<sequence length="983" mass="104771">MKKRQLSIALAAFLTASAVAPAAGMPVSAASSGNTVFINEVESDDPNGGNDWIEIVNTGDQAVDISGWFVTDDKGLERLTSNETKQFPDGTVLEAGAVMVLEDSIDFSFGLGKSDTVSLYNANSSLQDTYSYDGHALGTYSRVPDGTGEFVDQSSTKGAVNVTAQEPGEGENGESGQNMTALVINEINSSPDDWVELMNTGNETIDLSGCEIRDNSDDHRWRFPEGSTIEPGALLVVDAKTMGRIYNDQTDTFEENTFEAAIGIGSADSIRLYDSQGTLLDEYSWTEHASYEGDAAQASYGRYPDGTGAFALTKETKGQANEWYAPSVVINEVESNGDSTDWVEIKNTGDTAVDISGWYLYDNDPVGHASDITPVAEGTILNPGEYYVFEGNRDFLFGLGNEDKVSIYNSEGAAVAEYSWTTHAAGVYARIPDGTGELTDFQTSTKGEANLIVNPVVLNEVQSNDPDGGADWVELANPTQEALDVSGIVIKDNDDSHEYVIPEGTTIPADGYLVIDDLNFGLGSDDSVRLYEDGNLIANTTWTGHTSPTWGLYPDVNGQEYRNTQEATPGAANKFADIPEVIAWPGAEEVTVFDTESTFLEDSSGLDFFGGQLYAVDNGTGKFWILDVAKDGTLSFANGFEEGKRIRFQKDASDPSAAGPDAEGITVDGAGLVYIASERDNSQKGINYNSILVVDPDTEGSDLTAVNEWDLTSSLPQVSANMGIEAVEWVSDTAVTGKLFDQNTGDAFDPADYPDAVADGVFFVALEDNGHIYAYVLNEDGTSVQIADIDSKLGGAMSLDYDTYENVLWVMTDDGYGNRGAKITLNGTETPEIVHVLPPSGVDTSANNEGFAIADASYTVNGQRPVYRFRDGVTSGALTVGSLNCDYSETSGDDGQQTGGNQQTGDNQQTGGNQNSGDKNAGGMDAQNQNFADQNKTAGSESDSGTKAPKTGDSSNILLWAGAAVISLGGIISGFIMKKRHFM</sequence>
<evidence type="ECO:0000259" key="4">
    <source>
        <dbReference type="PROSITE" id="PS51841"/>
    </source>
</evidence>
<evidence type="ECO:0000313" key="5">
    <source>
        <dbReference type="EMBL" id="GLG05972.1"/>
    </source>
</evidence>
<proteinExistence type="predicted"/>
<feature type="domain" description="LTD" evidence="4">
    <location>
        <begin position="316"/>
        <end position="422"/>
    </location>
</feature>
<feature type="domain" description="LTD" evidence="4">
    <location>
        <begin position="23"/>
        <end position="164"/>
    </location>
</feature>
<evidence type="ECO:0000313" key="6">
    <source>
        <dbReference type="Proteomes" id="UP001145145"/>
    </source>
</evidence>
<accession>A0A9W6CB44</accession>
<dbReference type="PANTHER" id="PTHR37397">
    <property type="entry name" value="SI:CH211-183D21.1"/>
    <property type="match status" value="1"/>
</dbReference>
<evidence type="ECO:0000256" key="2">
    <source>
        <dbReference type="SAM" id="Phobius"/>
    </source>
</evidence>
<feature type="region of interest" description="Disordered" evidence="1">
    <location>
        <begin position="888"/>
        <end position="928"/>
    </location>
</feature>
<feature type="signal peptide" evidence="3">
    <location>
        <begin position="1"/>
        <end position="22"/>
    </location>
</feature>
<organism evidence="5 6">
    <name type="scientific">Sellimonas catena</name>
    <dbReference type="NCBI Taxonomy" id="2994035"/>
    <lineage>
        <taxon>Bacteria</taxon>
        <taxon>Bacillati</taxon>
        <taxon>Bacillota</taxon>
        <taxon>Clostridia</taxon>
        <taxon>Lachnospirales</taxon>
        <taxon>Lachnospiraceae</taxon>
        <taxon>Sellimonas</taxon>
    </lineage>
</organism>
<dbReference type="InterPro" id="IPR001322">
    <property type="entry name" value="Lamin_tail_dom"/>
</dbReference>
<keyword evidence="2" id="KW-1133">Transmembrane helix</keyword>
<dbReference type="RefSeq" id="WP_281873896.1">
    <property type="nucleotide sequence ID" value="NZ_BSBO01000042.1"/>
</dbReference>
<dbReference type="InterPro" id="IPR036415">
    <property type="entry name" value="Lamin_tail_dom_sf"/>
</dbReference>
<dbReference type="EMBL" id="BSBO01000042">
    <property type="protein sequence ID" value="GLG05972.1"/>
    <property type="molecule type" value="Genomic_DNA"/>
</dbReference>
<dbReference type="SUPFAM" id="SSF74853">
    <property type="entry name" value="Lamin A/C globular tail domain"/>
    <property type="match status" value="4"/>
</dbReference>
<feature type="domain" description="LTD" evidence="4">
    <location>
        <begin position="175"/>
        <end position="287"/>
    </location>
</feature>
<evidence type="ECO:0000256" key="3">
    <source>
        <dbReference type="SAM" id="SignalP"/>
    </source>
</evidence>
<evidence type="ECO:0000256" key="1">
    <source>
        <dbReference type="SAM" id="MobiDB-lite"/>
    </source>
</evidence>
<dbReference type="NCBIfam" id="TIGR01167">
    <property type="entry name" value="LPXTG_anchor"/>
    <property type="match status" value="1"/>
</dbReference>
<gene>
    <name evidence="5" type="ORF">Selli1_31460</name>
</gene>
<dbReference type="PANTHER" id="PTHR37397:SF1">
    <property type="entry name" value="LTD DOMAIN-CONTAINING PROTEIN"/>
    <property type="match status" value="1"/>
</dbReference>
<keyword evidence="3" id="KW-0732">Signal</keyword>
<dbReference type="Gene3D" id="2.60.40.1260">
    <property type="entry name" value="Lamin Tail domain"/>
    <property type="match status" value="4"/>
</dbReference>
<feature type="domain" description="LTD" evidence="4">
    <location>
        <begin position="437"/>
        <end position="544"/>
    </location>
</feature>
<dbReference type="PROSITE" id="PS51841">
    <property type="entry name" value="LTD"/>
    <property type="match status" value="4"/>
</dbReference>
<dbReference type="Proteomes" id="UP001145145">
    <property type="component" value="Unassembled WGS sequence"/>
</dbReference>
<feature type="chain" id="PRO_5040970891" description="LTD domain-containing protein" evidence="3">
    <location>
        <begin position="23"/>
        <end position="983"/>
    </location>
</feature>
<dbReference type="Pfam" id="PF00932">
    <property type="entry name" value="LTD"/>
    <property type="match status" value="4"/>
</dbReference>
<dbReference type="SUPFAM" id="SSF63825">
    <property type="entry name" value="YWTD domain"/>
    <property type="match status" value="1"/>
</dbReference>
<feature type="compositionally biased region" description="Low complexity" evidence="1">
    <location>
        <begin position="893"/>
        <end position="918"/>
    </location>
</feature>
<keyword evidence="6" id="KW-1185">Reference proteome</keyword>
<name>A0A9W6CB44_9FIRM</name>